<comment type="caution">
    <text evidence="3">The sequence shown here is derived from an EMBL/GenBank/DDBJ whole genome shotgun (WGS) entry which is preliminary data.</text>
</comment>
<organism evidence="3 4">
    <name type="scientific">Heyndrickxia faecalis</name>
    <dbReference type="NCBI Taxonomy" id="2824910"/>
    <lineage>
        <taxon>Bacteria</taxon>
        <taxon>Bacillati</taxon>
        <taxon>Bacillota</taxon>
        <taxon>Bacilli</taxon>
        <taxon>Bacillales</taxon>
        <taxon>Bacillaceae</taxon>
        <taxon>Heyndrickxia</taxon>
    </lineage>
</organism>
<proteinExistence type="inferred from homology"/>
<dbReference type="RefSeq" id="WP_142743399.1">
    <property type="nucleotide sequence ID" value="NZ_JBBEWJ010000001.1"/>
</dbReference>
<dbReference type="Proteomes" id="UP001555176">
    <property type="component" value="Unassembled WGS sequence"/>
</dbReference>
<protein>
    <recommendedName>
        <fullName evidence="5">Site-specific DNA-methyltransferase (adenine-specific)</fullName>
    </recommendedName>
</protein>
<evidence type="ECO:0000256" key="2">
    <source>
        <dbReference type="ARBA" id="ARBA00022747"/>
    </source>
</evidence>
<sequence>MDDAIFLISTANMLAKIADDIDKPADERRDTQGDLYEYLLSKIATAGTNGQIPNTKLYYQNEEGEE</sequence>
<dbReference type="InterPro" id="IPR038333">
    <property type="entry name" value="T1MK-like_N_sf"/>
</dbReference>
<evidence type="ECO:0000313" key="4">
    <source>
        <dbReference type="Proteomes" id="UP001555176"/>
    </source>
</evidence>
<accession>A0ABV3NLL6</accession>
<gene>
    <name evidence="3" type="ORF">ABC651_13285</name>
</gene>
<keyword evidence="2" id="KW-0680">Restriction system</keyword>
<evidence type="ECO:0008006" key="5">
    <source>
        <dbReference type="Google" id="ProtNLM"/>
    </source>
</evidence>
<reference evidence="3 4" key="1">
    <citation type="submission" date="2024-04" db="EMBL/GenBank/DDBJ databases">
        <title>Bacterial genomes from commercial probiotics.</title>
        <authorList>
            <person name="Brady R."/>
            <person name="Call G.B."/>
            <person name="Chaston J.M."/>
        </authorList>
    </citation>
    <scope>NUCLEOTIDE SEQUENCE [LARGE SCALE GENOMIC DNA]</scope>
    <source>
        <strain evidence="4">gbc_m</strain>
    </source>
</reference>
<evidence type="ECO:0000256" key="1">
    <source>
        <dbReference type="ARBA" id="ARBA00006594"/>
    </source>
</evidence>
<comment type="similarity">
    <text evidence="1">Belongs to the N(4)/N(6)-methyltransferase family.</text>
</comment>
<dbReference type="Gene3D" id="1.20.1260.30">
    <property type="match status" value="1"/>
</dbReference>
<dbReference type="EMBL" id="JBDGII010000040">
    <property type="protein sequence ID" value="MEW7079970.1"/>
    <property type="molecule type" value="Genomic_DNA"/>
</dbReference>
<name>A0ABV3NLL6_9BACI</name>
<keyword evidence="4" id="KW-1185">Reference proteome</keyword>
<evidence type="ECO:0000313" key="3">
    <source>
        <dbReference type="EMBL" id="MEW7079970.1"/>
    </source>
</evidence>